<organism evidence="1 2">
    <name type="scientific">Paenibacillus polymyxa (strain SC2)</name>
    <name type="common">Bacillus polymyxa</name>
    <dbReference type="NCBI Taxonomy" id="886882"/>
    <lineage>
        <taxon>Bacteria</taxon>
        <taxon>Bacillati</taxon>
        <taxon>Bacillota</taxon>
        <taxon>Bacilli</taxon>
        <taxon>Bacillales</taxon>
        <taxon>Paenibacillaceae</taxon>
        <taxon>Paenibacillus</taxon>
    </lineage>
</organism>
<dbReference type="Proteomes" id="UP000006868">
    <property type="component" value="Plasmid pSC2"/>
</dbReference>
<dbReference type="HOGENOM" id="CLU_1371048_0_0_9"/>
<accession>E3EJZ1</accession>
<dbReference type="AlphaFoldDB" id="E3EJZ1"/>
<evidence type="ECO:0000313" key="2">
    <source>
        <dbReference type="Proteomes" id="UP000006868"/>
    </source>
</evidence>
<sequence length="199" mass="23595">MSQSHLLQLIYPEKKPQGLFESWKQLFMEKSPYMEVSLEVPKRELLRLQTFIDDINELDRDIQFTMEDLIAFLYGNLIQDARKGKLKNRPFADKLLSMYKELKEPKMRETWKLVSPNQMSRIHESIPRSHSFVYYPIQLQKKYVLRGEVLLMDLYDEEKEKIGIKVADLITLLLIEFSDEIRKGPTQKRIQTILKGLSS</sequence>
<proteinExistence type="predicted"/>
<geneLocation type="plasmid" evidence="1 2">
    <name>pSC2</name>
</geneLocation>
<dbReference type="eggNOG" id="ENOG50303W4">
    <property type="taxonomic scope" value="Bacteria"/>
</dbReference>
<dbReference type="RefSeq" id="WP_013386424.1">
    <property type="nucleotide sequence ID" value="NC_014628.2"/>
</dbReference>
<dbReference type="PATRIC" id="fig|886882.15.peg.5965"/>
<evidence type="ECO:0000313" key="1">
    <source>
        <dbReference type="EMBL" id="ADO60010.1"/>
    </source>
</evidence>
<name>E3EJZ1_PAEPS</name>
<dbReference type="KEGG" id="ppm:PPSC2_28140"/>
<gene>
    <name evidence="1" type="ORF">PPSC2_28140</name>
</gene>
<keyword evidence="1" id="KW-0614">Plasmid</keyword>
<protein>
    <submittedName>
        <fullName evidence="1">Uncharacterized protein</fullName>
    </submittedName>
</protein>
<dbReference type="EMBL" id="CP002214">
    <property type="protein sequence ID" value="ADO60010.1"/>
    <property type="molecule type" value="Genomic_DNA"/>
</dbReference>
<reference evidence="1 2" key="1">
    <citation type="journal article" date="2011" name="J. Bacteriol.">
        <title>Complete genome sequence of Paenibacillus polymyxa SC2, a strain of plant growth-promoting Rhizobacterium with broad-spectrum antimicrobial activity.</title>
        <authorList>
            <person name="Ma M."/>
            <person name="Wang C."/>
            <person name="Ding Y."/>
            <person name="Li L."/>
            <person name="Shen D."/>
            <person name="Jiang X."/>
            <person name="Guan D."/>
            <person name="Cao F."/>
            <person name="Chen H."/>
            <person name="Feng R."/>
            <person name="Wang X."/>
            <person name="Ge Y."/>
            <person name="Yao L."/>
            <person name="Bing X."/>
            <person name="Yang X."/>
            <person name="Li J."/>
            <person name="Du B."/>
        </authorList>
    </citation>
    <scope>NUCLEOTIDE SEQUENCE [LARGE SCALE GENOMIC DNA]</scope>
    <source>
        <strain evidence="1 2">SC2</strain>
        <plasmid evidence="2">pSC2</plasmid>
    </source>
</reference>